<comment type="caution">
    <text evidence="1">The sequence shown here is derived from an EMBL/GenBank/DDBJ whole genome shotgun (WGS) entry which is preliminary data.</text>
</comment>
<protein>
    <submittedName>
        <fullName evidence="1">Uncharacterized protein</fullName>
    </submittedName>
</protein>
<dbReference type="EMBL" id="LAZR01035477">
    <property type="protein sequence ID" value="KKL27404.1"/>
    <property type="molecule type" value="Genomic_DNA"/>
</dbReference>
<name>A0A0F9BZT6_9ZZZZ</name>
<dbReference type="AlphaFoldDB" id="A0A0F9BZT6"/>
<reference evidence="1" key="1">
    <citation type="journal article" date="2015" name="Nature">
        <title>Complex archaea that bridge the gap between prokaryotes and eukaryotes.</title>
        <authorList>
            <person name="Spang A."/>
            <person name="Saw J.H."/>
            <person name="Jorgensen S.L."/>
            <person name="Zaremba-Niedzwiedzka K."/>
            <person name="Martijn J."/>
            <person name="Lind A.E."/>
            <person name="van Eijk R."/>
            <person name="Schleper C."/>
            <person name="Guy L."/>
            <person name="Ettema T.J."/>
        </authorList>
    </citation>
    <scope>NUCLEOTIDE SEQUENCE</scope>
</reference>
<accession>A0A0F9BZT6</accession>
<gene>
    <name evidence="1" type="ORF">LCGC14_2385510</name>
</gene>
<organism evidence="1">
    <name type="scientific">marine sediment metagenome</name>
    <dbReference type="NCBI Taxonomy" id="412755"/>
    <lineage>
        <taxon>unclassified sequences</taxon>
        <taxon>metagenomes</taxon>
        <taxon>ecological metagenomes</taxon>
    </lineage>
</organism>
<proteinExistence type="predicted"/>
<feature type="non-terminal residue" evidence="1">
    <location>
        <position position="1"/>
    </location>
</feature>
<sequence length="26" mass="2815">PLTFDLCYYLREINSTAGPAPFAAAL</sequence>
<evidence type="ECO:0000313" key="1">
    <source>
        <dbReference type="EMBL" id="KKL27404.1"/>
    </source>
</evidence>